<evidence type="ECO:0000313" key="3">
    <source>
        <dbReference type="Proteomes" id="UP001148838"/>
    </source>
</evidence>
<feature type="region of interest" description="Disordered" evidence="1">
    <location>
        <begin position="1"/>
        <end position="28"/>
    </location>
</feature>
<proteinExistence type="predicted"/>
<name>A0ABQ8TSJ6_PERAM</name>
<reference evidence="2 3" key="1">
    <citation type="journal article" date="2022" name="Allergy">
        <title>Genome assembly and annotation of Periplaneta americana reveal a comprehensive cockroach allergen profile.</title>
        <authorList>
            <person name="Wang L."/>
            <person name="Xiong Q."/>
            <person name="Saelim N."/>
            <person name="Wang L."/>
            <person name="Nong W."/>
            <person name="Wan A.T."/>
            <person name="Shi M."/>
            <person name="Liu X."/>
            <person name="Cao Q."/>
            <person name="Hui J.H.L."/>
            <person name="Sookrung N."/>
            <person name="Leung T.F."/>
            <person name="Tungtrongchitr A."/>
            <person name="Tsui S.K.W."/>
        </authorList>
    </citation>
    <scope>NUCLEOTIDE SEQUENCE [LARGE SCALE GENOMIC DNA]</scope>
    <source>
        <strain evidence="2">PWHHKU_190912</strain>
    </source>
</reference>
<evidence type="ECO:0000256" key="1">
    <source>
        <dbReference type="SAM" id="MobiDB-lite"/>
    </source>
</evidence>
<evidence type="ECO:0000313" key="2">
    <source>
        <dbReference type="EMBL" id="KAJ4449664.1"/>
    </source>
</evidence>
<sequence length="112" mass="12404">MSPGSSTDSYPAFARNGLRENPGKNLNQVTCPDWESNPGHLVSRPDVLTVTPQVWTVYMAGQQEGILLSHGEPYDLSSSPFFPVEHRAALIQCRMNIKRPRLESRSAPDAQP</sequence>
<comment type="caution">
    <text evidence="2">The sequence shown here is derived from an EMBL/GenBank/DDBJ whole genome shotgun (WGS) entry which is preliminary data.</text>
</comment>
<dbReference type="EMBL" id="JAJSOF020000003">
    <property type="protein sequence ID" value="KAJ4449664.1"/>
    <property type="molecule type" value="Genomic_DNA"/>
</dbReference>
<gene>
    <name evidence="2" type="ORF">ANN_01068</name>
</gene>
<protein>
    <submittedName>
        <fullName evidence="2">Uncharacterized protein</fullName>
    </submittedName>
</protein>
<dbReference type="Proteomes" id="UP001148838">
    <property type="component" value="Unassembled WGS sequence"/>
</dbReference>
<accession>A0ABQ8TSJ6</accession>
<organism evidence="2 3">
    <name type="scientific">Periplaneta americana</name>
    <name type="common">American cockroach</name>
    <name type="synonym">Blatta americana</name>
    <dbReference type="NCBI Taxonomy" id="6978"/>
    <lineage>
        <taxon>Eukaryota</taxon>
        <taxon>Metazoa</taxon>
        <taxon>Ecdysozoa</taxon>
        <taxon>Arthropoda</taxon>
        <taxon>Hexapoda</taxon>
        <taxon>Insecta</taxon>
        <taxon>Pterygota</taxon>
        <taxon>Neoptera</taxon>
        <taxon>Polyneoptera</taxon>
        <taxon>Dictyoptera</taxon>
        <taxon>Blattodea</taxon>
        <taxon>Blattoidea</taxon>
        <taxon>Blattidae</taxon>
        <taxon>Blattinae</taxon>
        <taxon>Periplaneta</taxon>
    </lineage>
</organism>
<keyword evidence="3" id="KW-1185">Reference proteome</keyword>